<dbReference type="InterPro" id="IPR027417">
    <property type="entry name" value="P-loop_NTPase"/>
</dbReference>
<dbReference type="InterPro" id="IPR003593">
    <property type="entry name" value="AAA+_ATPase"/>
</dbReference>
<evidence type="ECO:0000256" key="5">
    <source>
        <dbReference type="ARBA" id="ARBA00022989"/>
    </source>
</evidence>
<dbReference type="SUPFAM" id="SSF52540">
    <property type="entry name" value="P-loop containing nucleoside triphosphate hydrolases"/>
    <property type="match status" value="1"/>
</dbReference>
<dbReference type="AlphaFoldDB" id="A0A0M3J2A1"/>
<dbReference type="GO" id="GO:0005524">
    <property type="term" value="F:ATP binding"/>
    <property type="evidence" value="ECO:0007669"/>
    <property type="project" value="UniProtKB-KW"/>
</dbReference>
<name>A0A0M3J2A1_ANISI</name>
<dbReference type="Gene3D" id="1.20.1560.10">
    <property type="entry name" value="ABC transporter type 1, transmembrane domain"/>
    <property type="match status" value="1"/>
</dbReference>
<feature type="transmembrane region" description="Helical" evidence="8">
    <location>
        <begin position="49"/>
        <end position="69"/>
    </location>
</feature>
<feature type="compositionally biased region" description="Basic and acidic residues" evidence="7">
    <location>
        <begin position="353"/>
        <end position="367"/>
    </location>
</feature>
<dbReference type="PROSITE" id="PS50929">
    <property type="entry name" value="ABC_TM1F"/>
    <property type="match status" value="1"/>
</dbReference>
<keyword evidence="3" id="KW-0547">Nucleotide-binding</keyword>
<feature type="domain" description="ABC transmembrane type-1" evidence="10">
    <location>
        <begin position="1"/>
        <end position="77"/>
    </location>
</feature>
<dbReference type="Pfam" id="PF00005">
    <property type="entry name" value="ABC_tran"/>
    <property type="match status" value="1"/>
</dbReference>
<dbReference type="InterPro" id="IPR003439">
    <property type="entry name" value="ABC_transporter-like_ATP-bd"/>
</dbReference>
<protein>
    <submittedName>
        <fullName evidence="11">ABC transporter domain-containing protein</fullName>
    </submittedName>
</protein>
<dbReference type="InterPro" id="IPR011527">
    <property type="entry name" value="ABC1_TM_dom"/>
</dbReference>
<dbReference type="Pfam" id="PF00664">
    <property type="entry name" value="ABC_membrane"/>
    <property type="match status" value="1"/>
</dbReference>
<dbReference type="CDD" id="cd03249">
    <property type="entry name" value="ABC_MTABC3_MDL1_MDL2"/>
    <property type="match status" value="1"/>
</dbReference>
<accession>A0A0M3J2A1</accession>
<dbReference type="SMART" id="SM00382">
    <property type="entry name" value="AAA"/>
    <property type="match status" value="1"/>
</dbReference>
<evidence type="ECO:0000256" key="1">
    <source>
        <dbReference type="ARBA" id="ARBA00004141"/>
    </source>
</evidence>
<feature type="transmembrane region" description="Helical" evidence="8">
    <location>
        <begin position="12"/>
        <end position="37"/>
    </location>
</feature>
<dbReference type="PROSITE" id="PS50893">
    <property type="entry name" value="ABC_TRANSPORTER_2"/>
    <property type="match status" value="1"/>
</dbReference>
<dbReference type="InterPro" id="IPR036640">
    <property type="entry name" value="ABC1_TM_sf"/>
</dbReference>
<evidence type="ECO:0000256" key="8">
    <source>
        <dbReference type="SAM" id="Phobius"/>
    </source>
</evidence>
<dbReference type="PROSITE" id="PS00211">
    <property type="entry name" value="ABC_TRANSPORTER_1"/>
    <property type="match status" value="1"/>
</dbReference>
<dbReference type="InterPro" id="IPR017871">
    <property type="entry name" value="ABC_transporter-like_CS"/>
</dbReference>
<dbReference type="WBParaSite" id="ASIM_0000165901-mRNA-1">
    <property type="protein sequence ID" value="ASIM_0000165901-mRNA-1"/>
    <property type="gene ID" value="ASIM_0000165901"/>
</dbReference>
<feature type="domain" description="ABC transporter" evidence="9">
    <location>
        <begin position="112"/>
        <end position="347"/>
    </location>
</feature>
<dbReference type="SUPFAM" id="SSF90123">
    <property type="entry name" value="ABC transporter transmembrane region"/>
    <property type="match status" value="1"/>
</dbReference>
<organism evidence="11">
    <name type="scientific">Anisakis simplex</name>
    <name type="common">Herring worm</name>
    <dbReference type="NCBI Taxonomy" id="6269"/>
    <lineage>
        <taxon>Eukaryota</taxon>
        <taxon>Metazoa</taxon>
        <taxon>Ecdysozoa</taxon>
        <taxon>Nematoda</taxon>
        <taxon>Chromadorea</taxon>
        <taxon>Rhabditida</taxon>
        <taxon>Spirurina</taxon>
        <taxon>Ascaridomorpha</taxon>
        <taxon>Ascaridoidea</taxon>
        <taxon>Anisakidae</taxon>
        <taxon>Anisakis</taxon>
        <taxon>Anisakis simplex complex</taxon>
    </lineage>
</organism>
<reference evidence="11" key="1">
    <citation type="submission" date="2017-02" db="UniProtKB">
        <authorList>
            <consortium name="WormBaseParasite"/>
        </authorList>
    </citation>
    <scope>IDENTIFICATION</scope>
</reference>
<feature type="region of interest" description="Disordered" evidence="7">
    <location>
        <begin position="351"/>
        <end position="375"/>
    </location>
</feature>
<dbReference type="Gene3D" id="3.40.50.300">
    <property type="entry name" value="P-loop containing nucleotide triphosphate hydrolases"/>
    <property type="match status" value="1"/>
</dbReference>
<keyword evidence="2 8" id="KW-0812">Transmembrane</keyword>
<dbReference type="FunFam" id="3.40.50.300:FF:000916">
    <property type="entry name" value="ABC transporter B family member 9"/>
    <property type="match status" value="1"/>
</dbReference>
<evidence type="ECO:0000256" key="4">
    <source>
        <dbReference type="ARBA" id="ARBA00022840"/>
    </source>
</evidence>
<evidence type="ECO:0000259" key="9">
    <source>
        <dbReference type="PROSITE" id="PS50893"/>
    </source>
</evidence>
<dbReference type="PANTHER" id="PTHR24222">
    <property type="entry name" value="ABC TRANSPORTER B FAMILY"/>
    <property type="match status" value="1"/>
</dbReference>
<dbReference type="PANTHER" id="PTHR24222:SF76">
    <property type="entry name" value="MYCOBACTIN IMPORT ATP-BINDING_PERMEASE PROTEIN IRTB"/>
    <property type="match status" value="1"/>
</dbReference>
<evidence type="ECO:0000256" key="7">
    <source>
        <dbReference type="SAM" id="MobiDB-lite"/>
    </source>
</evidence>
<evidence type="ECO:0000256" key="3">
    <source>
        <dbReference type="ARBA" id="ARBA00022741"/>
    </source>
</evidence>
<proteinExistence type="predicted"/>
<dbReference type="InterPro" id="IPR039421">
    <property type="entry name" value="Type_1_exporter"/>
</dbReference>
<evidence type="ECO:0000313" key="11">
    <source>
        <dbReference type="WBParaSite" id="ASIM_0000165901-mRNA-1"/>
    </source>
</evidence>
<evidence type="ECO:0000259" key="10">
    <source>
        <dbReference type="PROSITE" id="PS50929"/>
    </source>
</evidence>
<keyword evidence="4" id="KW-0067">ATP-binding</keyword>
<evidence type="ECO:0000256" key="6">
    <source>
        <dbReference type="ARBA" id="ARBA00023136"/>
    </source>
</evidence>
<keyword evidence="6 8" id="KW-0472">Membrane</keyword>
<comment type="subcellular location">
    <subcellularLocation>
        <location evidence="1">Membrane</location>
        <topology evidence="1">Multi-pass membrane protein</topology>
    </subcellularLocation>
</comment>
<sequence>LKIGRRMGIKKGILTGASLGVFLAFLFSSFGLAFWYGSTLITSGELQPGAVFTVFLAVMSGTASVGMIAPQVTLFVTAKSAAAPIYAIIDRVPPIDSYSNAGIRPASVEGRVKFENISFQYPNRDKNVIDNVSIDIEPGKTIALVGHSGCGKSTLISLLLRYYDTNSGSIKVDGEDIRNLNLDWLRNIIGVVSQEPILFNVTIAENLRLGREDLLISEMVNVCKIANAHDFIMDLPQGYDTLIGEGGIQLSGGQKQRIAIARALARNPRILLLDEATSALDVESEHVVQEALDKASEGRTTLVIAHRLSTIKDADQIIVMQDGKVVETGTHVELIAVENGVYRQLVDSQAMNEPKDMSGKTSHEKKSTSKNALRI</sequence>
<dbReference type="GO" id="GO:0016887">
    <property type="term" value="F:ATP hydrolysis activity"/>
    <property type="evidence" value="ECO:0007669"/>
    <property type="project" value="InterPro"/>
</dbReference>
<evidence type="ECO:0000256" key="2">
    <source>
        <dbReference type="ARBA" id="ARBA00022692"/>
    </source>
</evidence>
<keyword evidence="5 8" id="KW-1133">Transmembrane helix</keyword>
<dbReference type="GO" id="GO:0005886">
    <property type="term" value="C:plasma membrane"/>
    <property type="evidence" value="ECO:0007669"/>
    <property type="project" value="TreeGrafter"/>
</dbReference>
<dbReference type="GO" id="GO:0140359">
    <property type="term" value="F:ABC-type transporter activity"/>
    <property type="evidence" value="ECO:0007669"/>
    <property type="project" value="InterPro"/>
</dbReference>